<dbReference type="InterPro" id="IPR026956">
    <property type="entry name" value="D-ser_dehydrat-like_dom"/>
</dbReference>
<dbReference type="InterPro" id="IPR051466">
    <property type="entry name" value="D-amino_acid_metab_enzyme"/>
</dbReference>
<gene>
    <name evidence="4" type="ORF">ACFOY1_09190</name>
</gene>
<dbReference type="Proteomes" id="UP001595848">
    <property type="component" value="Unassembled WGS sequence"/>
</dbReference>
<dbReference type="RefSeq" id="WP_246600345.1">
    <property type="nucleotide sequence ID" value="NZ_JAHTBN010000002.1"/>
</dbReference>
<proteinExistence type="inferred from homology"/>
<dbReference type="InterPro" id="IPR042208">
    <property type="entry name" value="D-ser_dehydrat-like_sf"/>
</dbReference>
<dbReference type="PANTHER" id="PTHR28004:SF2">
    <property type="entry name" value="D-SERINE DEHYDRATASE"/>
    <property type="match status" value="1"/>
</dbReference>
<dbReference type="SUPFAM" id="SSF51419">
    <property type="entry name" value="PLP-binding barrel"/>
    <property type="match status" value="1"/>
</dbReference>
<dbReference type="SMART" id="SM01119">
    <property type="entry name" value="D-ser_dehydrat"/>
    <property type="match status" value="1"/>
</dbReference>
<evidence type="ECO:0000256" key="1">
    <source>
        <dbReference type="ARBA" id="ARBA00005323"/>
    </source>
</evidence>
<keyword evidence="5" id="KW-1185">Reference proteome</keyword>
<dbReference type="Gene3D" id="2.40.37.20">
    <property type="entry name" value="D-serine dehydratase-like domain"/>
    <property type="match status" value="1"/>
</dbReference>
<sequence length="380" mass="40441">MQMLDPVEHMAAPAAARVGDTLADVDTPSLILDLDAFEDNLRMMQALAERHGVALRPHAKAHKCPEIALRQIALGAQGICCQKVSEALPFVAAGVRDIHISNEVVGAPKLDLLARLARQARISVCVDHPSAAQALSAALAQAGASAGVLIEIDVGQKRCGVQRPEDAVALARVLASLPNLEFLGLQAYHGGLQHKRSIGQRRRGAEKAARQVRRYLRAFAQAGMSCPVVTGGGTGSALFDAAGQVYTEIQAGSYPFMDADYARLDWGDALSLRHSLFLLGTVMSTPTPERAIVDVGLKSTSAESGLPRPVAGKGLHCVAINDEHLILKADHARDRPSLGFKLSLIPGHCDPTFNLHDSIVAVRGDKVEAIWDISARGLSR</sequence>
<feature type="domain" description="D-serine dehydratase-like" evidence="3">
    <location>
        <begin position="275"/>
        <end position="363"/>
    </location>
</feature>
<protein>
    <submittedName>
        <fullName evidence="4">DSD1 family PLP-dependent enzyme</fullName>
    </submittedName>
</protein>
<evidence type="ECO:0000259" key="3">
    <source>
        <dbReference type="SMART" id="SM01119"/>
    </source>
</evidence>
<dbReference type="Gene3D" id="3.20.20.10">
    <property type="entry name" value="Alanine racemase"/>
    <property type="match status" value="1"/>
</dbReference>
<organism evidence="4 5">
    <name type="scientific">Candidimonas humi</name>
    <dbReference type="NCBI Taxonomy" id="683355"/>
    <lineage>
        <taxon>Bacteria</taxon>
        <taxon>Pseudomonadati</taxon>
        <taxon>Pseudomonadota</taxon>
        <taxon>Betaproteobacteria</taxon>
        <taxon>Burkholderiales</taxon>
        <taxon>Alcaligenaceae</taxon>
        <taxon>Candidimonas</taxon>
    </lineage>
</organism>
<dbReference type="PANTHER" id="PTHR28004">
    <property type="entry name" value="ZGC:162816-RELATED"/>
    <property type="match status" value="1"/>
</dbReference>
<dbReference type="InterPro" id="IPR029066">
    <property type="entry name" value="PLP-binding_barrel"/>
</dbReference>
<evidence type="ECO:0000313" key="4">
    <source>
        <dbReference type="EMBL" id="MFC4201128.1"/>
    </source>
</evidence>
<dbReference type="EMBL" id="JBHSBV010000003">
    <property type="protein sequence ID" value="MFC4201128.1"/>
    <property type="molecule type" value="Genomic_DNA"/>
</dbReference>
<dbReference type="Pfam" id="PF14031">
    <property type="entry name" value="D-ser_dehydrat"/>
    <property type="match status" value="1"/>
</dbReference>
<name>A0ABV8NYR8_9BURK</name>
<dbReference type="Pfam" id="PF01168">
    <property type="entry name" value="Ala_racemase_N"/>
    <property type="match status" value="1"/>
</dbReference>
<comment type="caution">
    <text evidence="4">The sequence shown here is derived from an EMBL/GenBank/DDBJ whole genome shotgun (WGS) entry which is preliminary data.</text>
</comment>
<accession>A0ABV8NYR8</accession>
<evidence type="ECO:0000313" key="5">
    <source>
        <dbReference type="Proteomes" id="UP001595848"/>
    </source>
</evidence>
<dbReference type="InterPro" id="IPR001608">
    <property type="entry name" value="Ala_racemase_N"/>
</dbReference>
<evidence type="ECO:0000256" key="2">
    <source>
        <dbReference type="ARBA" id="ARBA00023239"/>
    </source>
</evidence>
<keyword evidence="2" id="KW-0456">Lyase</keyword>
<dbReference type="CDD" id="cd06819">
    <property type="entry name" value="PLPDE_III_LS_D-TA"/>
    <property type="match status" value="1"/>
</dbReference>
<comment type="similarity">
    <text evidence="1">Belongs to the DSD1 family.</text>
</comment>
<reference evidence="5" key="1">
    <citation type="journal article" date="2019" name="Int. J. Syst. Evol. Microbiol.">
        <title>The Global Catalogue of Microorganisms (GCM) 10K type strain sequencing project: providing services to taxonomists for standard genome sequencing and annotation.</title>
        <authorList>
            <consortium name="The Broad Institute Genomics Platform"/>
            <consortium name="The Broad Institute Genome Sequencing Center for Infectious Disease"/>
            <person name="Wu L."/>
            <person name="Ma J."/>
        </authorList>
    </citation>
    <scope>NUCLEOTIDE SEQUENCE [LARGE SCALE GENOMIC DNA]</scope>
    <source>
        <strain evidence="5">LMG 24813</strain>
    </source>
</reference>